<dbReference type="InterPro" id="IPR002241">
    <property type="entry name" value="Glyco_hydro_27"/>
</dbReference>
<dbReference type="EMBL" id="CP138587">
    <property type="protein sequence ID" value="WPH02410.1"/>
    <property type="molecule type" value="Genomic_DNA"/>
</dbReference>
<dbReference type="InterPro" id="IPR013785">
    <property type="entry name" value="Aldolase_TIM"/>
</dbReference>
<dbReference type="EC" id="3.2.1.22" evidence="4 11"/>
<keyword evidence="7 11" id="KW-0378">Hydrolase</keyword>
<dbReference type="FunFam" id="3.20.20.70:FF:000202">
    <property type="entry name" value="Alpha-galactosidase"/>
    <property type="match status" value="1"/>
</dbReference>
<dbReference type="SUPFAM" id="SSF51011">
    <property type="entry name" value="Glycosyl hydrolase domain"/>
    <property type="match status" value="1"/>
</dbReference>
<dbReference type="GO" id="GO:0004557">
    <property type="term" value="F:alpha-galactosidase activity"/>
    <property type="evidence" value="ECO:0007669"/>
    <property type="project" value="UniProtKB-EC"/>
</dbReference>
<dbReference type="InterPro" id="IPR017853">
    <property type="entry name" value="GH"/>
</dbReference>
<dbReference type="CDD" id="cd14792">
    <property type="entry name" value="GH27"/>
    <property type="match status" value="1"/>
</dbReference>
<name>A0AAQ3M6U2_9PEZI</name>
<dbReference type="AlphaFoldDB" id="A0AAQ3M6U2"/>
<dbReference type="PANTHER" id="PTHR11452">
    <property type="entry name" value="ALPHA-GALACTOSIDASE/ALPHA-N-ACETYLGALACTOSAMINIDASE"/>
    <property type="match status" value="1"/>
</dbReference>
<evidence type="ECO:0000256" key="7">
    <source>
        <dbReference type="ARBA" id="ARBA00022801"/>
    </source>
</evidence>
<evidence type="ECO:0000259" key="13">
    <source>
        <dbReference type="Pfam" id="PF17801"/>
    </source>
</evidence>
<gene>
    <name evidence="14" type="ORF">R9X50_00527300</name>
</gene>
<evidence type="ECO:0000313" key="14">
    <source>
        <dbReference type="EMBL" id="WPH02410.1"/>
    </source>
</evidence>
<evidence type="ECO:0000256" key="8">
    <source>
        <dbReference type="ARBA" id="ARBA00023157"/>
    </source>
</evidence>
<dbReference type="InterPro" id="IPR006215">
    <property type="entry name" value="Glyco_hydro_melibiase"/>
</dbReference>
<dbReference type="PANTHER" id="PTHR11452:SF75">
    <property type="entry name" value="ALPHA-GALACTOSIDASE MEL1"/>
    <property type="match status" value="1"/>
</dbReference>
<keyword evidence="8 11" id="KW-1015">Disulfide bond</keyword>
<evidence type="ECO:0000256" key="10">
    <source>
        <dbReference type="ARBA" id="ARBA00023295"/>
    </source>
</evidence>
<protein>
    <recommendedName>
        <fullName evidence="4 11">Alpha-galactosidase</fullName>
        <ecNumber evidence="4 11">3.2.1.22</ecNumber>
    </recommendedName>
    <alternativeName>
        <fullName evidence="11">Melibiase</fullName>
    </alternativeName>
</protein>
<feature type="domain" description="Alpha galactosidase C-terminal" evidence="13">
    <location>
        <begin position="343"/>
        <end position="405"/>
    </location>
</feature>
<evidence type="ECO:0000256" key="4">
    <source>
        <dbReference type="ARBA" id="ARBA00012755"/>
    </source>
</evidence>
<keyword evidence="9" id="KW-0325">Glycoprotein</keyword>
<dbReference type="Pfam" id="PF17801">
    <property type="entry name" value="Melibiase_C"/>
    <property type="match status" value="1"/>
</dbReference>
<comment type="similarity">
    <text evidence="3 11">Belongs to the glycosyl hydrolase 27 family.</text>
</comment>
<keyword evidence="15" id="KW-1185">Reference proteome</keyword>
<evidence type="ECO:0000256" key="2">
    <source>
        <dbReference type="ARBA" id="ARBA00004613"/>
    </source>
</evidence>
<evidence type="ECO:0000256" key="6">
    <source>
        <dbReference type="ARBA" id="ARBA00022729"/>
    </source>
</evidence>
<comment type="catalytic activity">
    <reaction evidence="1 11">
        <text>Hydrolysis of terminal, non-reducing alpha-D-galactose residues in alpha-D-galactosides, including galactose oligosaccharides, galactomannans and galactolipids.</text>
        <dbReference type="EC" id="3.2.1.22"/>
    </reaction>
</comment>
<feature type="signal peptide" evidence="12">
    <location>
        <begin position="1"/>
        <end position="20"/>
    </location>
</feature>
<proteinExistence type="inferred from homology"/>
<evidence type="ECO:0000256" key="11">
    <source>
        <dbReference type="RuleBase" id="RU361168"/>
    </source>
</evidence>
<evidence type="ECO:0000256" key="1">
    <source>
        <dbReference type="ARBA" id="ARBA00001255"/>
    </source>
</evidence>
<dbReference type="Gene3D" id="3.20.20.70">
    <property type="entry name" value="Aldolase class I"/>
    <property type="match status" value="1"/>
</dbReference>
<evidence type="ECO:0000256" key="3">
    <source>
        <dbReference type="ARBA" id="ARBA00009743"/>
    </source>
</evidence>
<keyword evidence="10 11" id="KW-0326">Glycosidase</keyword>
<keyword evidence="5" id="KW-0964">Secreted</keyword>
<dbReference type="Proteomes" id="UP001303373">
    <property type="component" value="Chromosome 8"/>
</dbReference>
<dbReference type="PRINTS" id="PR00748">
    <property type="entry name" value="MELIBIASE"/>
</dbReference>
<dbReference type="Pfam" id="PF16499">
    <property type="entry name" value="Melibiase_2"/>
    <property type="match status" value="1"/>
</dbReference>
<dbReference type="SUPFAM" id="SSF51445">
    <property type="entry name" value="(Trans)glycosidases"/>
    <property type="match status" value="1"/>
</dbReference>
<dbReference type="InterPro" id="IPR041233">
    <property type="entry name" value="Melibiase_C"/>
</dbReference>
<dbReference type="InterPro" id="IPR013780">
    <property type="entry name" value="Glyco_hydro_b"/>
</dbReference>
<accession>A0AAQ3M6U2</accession>
<dbReference type="GO" id="GO:0005576">
    <property type="term" value="C:extracellular region"/>
    <property type="evidence" value="ECO:0007669"/>
    <property type="project" value="UniProtKB-SubCell"/>
</dbReference>
<dbReference type="PRINTS" id="PR00740">
    <property type="entry name" value="GLHYDRLASE27"/>
</dbReference>
<feature type="chain" id="PRO_5042919016" description="Alpha-galactosidase" evidence="12">
    <location>
        <begin position="21"/>
        <end position="485"/>
    </location>
</feature>
<evidence type="ECO:0000256" key="9">
    <source>
        <dbReference type="ARBA" id="ARBA00023180"/>
    </source>
</evidence>
<evidence type="ECO:0000313" key="15">
    <source>
        <dbReference type="Proteomes" id="UP001303373"/>
    </source>
</evidence>
<dbReference type="GO" id="GO:0005995">
    <property type="term" value="P:melibiose catabolic process"/>
    <property type="evidence" value="ECO:0007669"/>
    <property type="project" value="UniProtKB-ARBA"/>
</dbReference>
<comment type="subcellular location">
    <subcellularLocation>
        <location evidence="2">Secreted</location>
    </subcellularLocation>
</comment>
<keyword evidence="6 12" id="KW-0732">Signal</keyword>
<sequence length="485" mass="53483">MAFSSLAAVSALFAARHVSAVLMVNELAVTPQMGWDNWNAFGCDVSADLLQGTAERIVEIGLKDAGYHYAVLDDCWSDGRYSNGSLKPNFEKFPNGMAAVADAMHDLGLGFGMYSDAGRYTCGQYEGSLGHEEIDAKTWASWGVDYLKYDNCYNDGQSGTAEISYNRYEVMSKALNATGRQILYSMCNWGQDHPWDWAYLIANSWRATGDIYDSFDRSDVRCPCENKDGIDCAFPGFHCSVMNIINKVVWFIHRSQPGGWNDMDGLEVGNGGMTDDEYKLHFTMWAALKSPLIMGNDIRTIDAKSYSILTNPAIIALNQDPAGASMQRRWRYYVSPTDAYGGGEIQMWSGNLAQGDYVMVLLNAANQDMHMNATLADIFVDNGGAQSAEAKGSWDLYDLWANRMPDSVANRILGANSTANATEYLYNATAKSYKEGIMANETLLMGKHIGSVKGLGTVSAVVPKHGVMAYRMRPKTASTYKRDEL</sequence>
<evidence type="ECO:0000256" key="5">
    <source>
        <dbReference type="ARBA" id="ARBA00022525"/>
    </source>
</evidence>
<organism evidence="14 15">
    <name type="scientific">Acrodontium crateriforme</name>
    <dbReference type="NCBI Taxonomy" id="150365"/>
    <lineage>
        <taxon>Eukaryota</taxon>
        <taxon>Fungi</taxon>
        <taxon>Dikarya</taxon>
        <taxon>Ascomycota</taxon>
        <taxon>Pezizomycotina</taxon>
        <taxon>Dothideomycetes</taxon>
        <taxon>Dothideomycetidae</taxon>
        <taxon>Mycosphaerellales</taxon>
        <taxon>Teratosphaeriaceae</taxon>
        <taxon>Acrodontium</taxon>
    </lineage>
</organism>
<dbReference type="Gene3D" id="2.60.40.1180">
    <property type="entry name" value="Golgi alpha-mannosidase II"/>
    <property type="match status" value="1"/>
</dbReference>
<evidence type="ECO:0000256" key="12">
    <source>
        <dbReference type="SAM" id="SignalP"/>
    </source>
</evidence>
<reference evidence="14 15" key="1">
    <citation type="submission" date="2023-11" db="EMBL/GenBank/DDBJ databases">
        <title>An acidophilic fungus is an integral part of prey digestion in a carnivorous sundew plant.</title>
        <authorList>
            <person name="Tsai I.J."/>
        </authorList>
    </citation>
    <scope>NUCLEOTIDE SEQUENCE [LARGE SCALE GENOMIC DNA]</scope>
    <source>
        <strain evidence="14">169a</strain>
    </source>
</reference>